<dbReference type="PANTHER" id="PTHR30329:SF21">
    <property type="entry name" value="LIPOPROTEIN YIAD-RELATED"/>
    <property type="match status" value="1"/>
</dbReference>
<dbReference type="SUPFAM" id="SSF56925">
    <property type="entry name" value="OMPA-like"/>
    <property type="match status" value="1"/>
</dbReference>
<dbReference type="STRING" id="1168035.SAMN05444280_10318"/>
<keyword evidence="6" id="KW-0406">Ion transport</keyword>
<keyword evidence="5 12" id="KW-0732">Signal</keyword>
<feature type="compositionally biased region" description="Acidic residues" evidence="11">
    <location>
        <begin position="235"/>
        <end position="246"/>
    </location>
</feature>
<evidence type="ECO:0000256" key="3">
    <source>
        <dbReference type="ARBA" id="ARBA00022452"/>
    </source>
</evidence>
<dbReference type="Gene3D" id="4.10.1080.10">
    <property type="entry name" value="TSP type-3 repeat"/>
    <property type="match status" value="1"/>
</dbReference>
<evidence type="ECO:0000256" key="1">
    <source>
        <dbReference type="ARBA" id="ARBA00004571"/>
    </source>
</evidence>
<name>A0A1M6BT03_9BACT</name>
<sequence>MKKFTLLFLSLFIMGTAFAQNADKKWAIGLGPGVSQNLEKNELSFLGDFYVSRYLSPSFDLMLKAQGGFNDDGIDFFNPVLNFRFKFFNGSILSETSSIQPYLYAGPGYMMDNMQEGVNFNAGLGSKFPISPNTSLYLEAGYIHGIEGERHVDEVLETVTDNFIKLSGIIEFAIGAAKDSDGDGVPDRKDECPDTPPGVEVDENGCPFDRDGDGVPDYKDDCPDEPGEARFDGCPDSDGDGIPDKDDDCPDTPGLAKFNGCPDTDEDGVPDHKDECPNTPKGCPVDEDGCPLDSDGDGVIDCEDRCPTEPGPADNDGCPAEVELDIPAVYFDFDKAELRPEAIQELDELVETLSESKEYEIVVGGHTCNIGTNEYNMDLSERRAQSVVKYLLSKGISNTYVGSNYYGEEDPAVPNTSIENRRKNRRVEFEEATIVK</sequence>
<proteinExistence type="predicted"/>
<dbReference type="PROSITE" id="PS51123">
    <property type="entry name" value="OMPA_2"/>
    <property type="match status" value="1"/>
</dbReference>
<comment type="subcellular location">
    <subcellularLocation>
        <location evidence="1">Cell outer membrane</location>
        <topology evidence="1">Multi-pass membrane protein</topology>
    </subcellularLocation>
</comment>
<dbReference type="PANTHER" id="PTHR30329">
    <property type="entry name" value="STATOR ELEMENT OF FLAGELLAR MOTOR COMPLEX"/>
    <property type="match status" value="1"/>
</dbReference>
<dbReference type="InterPro" id="IPR003367">
    <property type="entry name" value="Thrombospondin_3-like_rpt"/>
</dbReference>
<feature type="signal peptide" evidence="12">
    <location>
        <begin position="1"/>
        <end position="19"/>
    </location>
</feature>
<dbReference type="Proteomes" id="UP000184050">
    <property type="component" value="Unassembled WGS sequence"/>
</dbReference>
<dbReference type="InterPro" id="IPR036737">
    <property type="entry name" value="OmpA-like_sf"/>
</dbReference>
<evidence type="ECO:0000256" key="12">
    <source>
        <dbReference type="SAM" id="SignalP"/>
    </source>
</evidence>
<feature type="compositionally biased region" description="Basic and acidic residues" evidence="11">
    <location>
        <begin position="208"/>
        <end position="233"/>
    </location>
</feature>
<dbReference type="CDD" id="cd07185">
    <property type="entry name" value="OmpA_C-like"/>
    <property type="match status" value="1"/>
</dbReference>
<dbReference type="GO" id="GO:0015288">
    <property type="term" value="F:porin activity"/>
    <property type="evidence" value="ECO:0007669"/>
    <property type="project" value="UniProtKB-KW"/>
</dbReference>
<dbReference type="GO" id="GO:0006811">
    <property type="term" value="P:monoatomic ion transport"/>
    <property type="evidence" value="ECO:0007669"/>
    <property type="project" value="UniProtKB-KW"/>
</dbReference>
<feature type="domain" description="OmpA-like" evidence="13">
    <location>
        <begin position="318"/>
        <end position="435"/>
    </location>
</feature>
<dbReference type="GO" id="GO:0007155">
    <property type="term" value="P:cell adhesion"/>
    <property type="evidence" value="ECO:0007669"/>
    <property type="project" value="InterPro"/>
</dbReference>
<dbReference type="SUPFAM" id="SSF103088">
    <property type="entry name" value="OmpA-like"/>
    <property type="match status" value="1"/>
</dbReference>
<keyword evidence="15" id="KW-1185">Reference proteome</keyword>
<dbReference type="EMBL" id="FQZE01000003">
    <property type="protein sequence ID" value="SHI51724.1"/>
    <property type="molecule type" value="Genomic_DNA"/>
</dbReference>
<dbReference type="InterPro" id="IPR006664">
    <property type="entry name" value="OMP_bac"/>
</dbReference>
<feature type="chain" id="PRO_5012183782" evidence="12">
    <location>
        <begin position="20"/>
        <end position="436"/>
    </location>
</feature>
<keyword evidence="8 10" id="KW-0472">Membrane</keyword>
<dbReference type="InterPro" id="IPR028974">
    <property type="entry name" value="TSP_type-3_rpt"/>
</dbReference>
<evidence type="ECO:0000256" key="9">
    <source>
        <dbReference type="ARBA" id="ARBA00023237"/>
    </source>
</evidence>
<dbReference type="Pfam" id="PF02412">
    <property type="entry name" value="TSP_3"/>
    <property type="match status" value="4"/>
</dbReference>
<evidence type="ECO:0000256" key="8">
    <source>
        <dbReference type="ARBA" id="ARBA00023136"/>
    </source>
</evidence>
<evidence type="ECO:0000259" key="13">
    <source>
        <dbReference type="PROSITE" id="PS51123"/>
    </source>
</evidence>
<evidence type="ECO:0000256" key="7">
    <source>
        <dbReference type="ARBA" id="ARBA00023114"/>
    </source>
</evidence>
<dbReference type="Gene3D" id="3.30.1330.60">
    <property type="entry name" value="OmpA-like domain"/>
    <property type="match status" value="1"/>
</dbReference>
<keyword evidence="3" id="KW-1134">Transmembrane beta strand</keyword>
<dbReference type="SUPFAM" id="SSF103647">
    <property type="entry name" value="TSP type-3 repeat"/>
    <property type="match status" value="1"/>
</dbReference>
<keyword evidence="7" id="KW-0626">Porin</keyword>
<protein>
    <submittedName>
        <fullName evidence="14">Outer membrane protein OmpA</fullName>
    </submittedName>
</protein>
<dbReference type="OrthoDB" id="1108826at2"/>
<dbReference type="AlphaFoldDB" id="A0A1M6BT03"/>
<evidence type="ECO:0000256" key="4">
    <source>
        <dbReference type="ARBA" id="ARBA00022692"/>
    </source>
</evidence>
<dbReference type="GO" id="GO:0009279">
    <property type="term" value="C:cell outer membrane"/>
    <property type="evidence" value="ECO:0007669"/>
    <property type="project" value="UniProtKB-SubCell"/>
</dbReference>
<keyword evidence="4" id="KW-0812">Transmembrane</keyword>
<dbReference type="PRINTS" id="PR01021">
    <property type="entry name" value="OMPADOMAIN"/>
</dbReference>
<accession>A0A1M6BT03</accession>
<evidence type="ECO:0000256" key="6">
    <source>
        <dbReference type="ARBA" id="ARBA00023065"/>
    </source>
</evidence>
<dbReference type="GO" id="GO:0005509">
    <property type="term" value="F:calcium ion binding"/>
    <property type="evidence" value="ECO:0007669"/>
    <property type="project" value="InterPro"/>
</dbReference>
<feature type="compositionally biased region" description="Basic and acidic residues" evidence="11">
    <location>
        <begin position="178"/>
        <end position="192"/>
    </location>
</feature>
<evidence type="ECO:0000313" key="14">
    <source>
        <dbReference type="EMBL" id="SHI51724.1"/>
    </source>
</evidence>
<keyword evidence="9" id="KW-0998">Cell outer membrane</keyword>
<dbReference type="Pfam" id="PF00691">
    <property type="entry name" value="OmpA"/>
    <property type="match status" value="1"/>
</dbReference>
<dbReference type="InterPro" id="IPR050330">
    <property type="entry name" value="Bact_OuterMem_StrucFunc"/>
</dbReference>
<evidence type="ECO:0000256" key="11">
    <source>
        <dbReference type="SAM" id="MobiDB-lite"/>
    </source>
</evidence>
<feature type="region of interest" description="Disordered" evidence="11">
    <location>
        <begin position="177"/>
        <end position="246"/>
    </location>
</feature>
<evidence type="ECO:0000313" key="15">
    <source>
        <dbReference type="Proteomes" id="UP000184050"/>
    </source>
</evidence>
<dbReference type="GO" id="GO:0046930">
    <property type="term" value="C:pore complex"/>
    <property type="evidence" value="ECO:0007669"/>
    <property type="project" value="UniProtKB-KW"/>
</dbReference>
<organism evidence="14 15">
    <name type="scientific">Tangfeifania diversioriginum</name>
    <dbReference type="NCBI Taxonomy" id="1168035"/>
    <lineage>
        <taxon>Bacteria</taxon>
        <taxon>Pseudomonadati</taxon>
        <taxon>Bacteroidota</taxon>
        <taxon>Bacteroidia</taxon>
        <taxon>Marinilabiliales</taxon>
        <taxon>Prolixibacteraceae</taxon>
        <taxon>Tangfeifania</taxon>
    </lineage>
</organism>
<dbReference type="InterPro" id="IPR011250">
    <property type="entry name" value="OMP/PagP_B-barrel"/>
</dbReference>
<keyword evidence="2" id="KW-0813">Transport</keyword>
<reference evidence="14 15" key="1">
    <citation type="submission" date="2016-11" db="EMBL/GenBank/DDBJ databases">
        <authorList>
            <person name="Jaros S."/>
            <person name="Januszkiewicz K."/>
            <person name="Wedrychowicz H."/>
        </authorList>
    </citation>
    <scope>NUCLEOTIDE SEQUENCE [LARGE SCALE GENOMIC DNA]</scope>
    <source>
        <strain evidence="14 15">DSM 27063</strain>
    </source>
</reference>
<evidence type="ECO:0000256" key="10">
    <source>
        <dbReference type="PROSITE-ProRule" id="PRU00473"/>
    </source>
</evidence>
<dbReference type="RefSeq" id="WP_073165064.1">
    <property type="nucleotide sequence ID" value="NZ_FQZE01000003.1"/>
</dbReference>
<dbReference type="InterPro" id="IPR006665">
    <property type="entry name" value="OmpA-like"/>
</dbReference>
<evidence type="ECO:0000256" key="5">
    <source>
        <dbReference type="ARBA" id="ARBA00022729"/>
    </source>
</evidence>
<evidence type="ECO:0000256" key="2">
    <source>
        <dbReference type="ARBA" id="ARBA00022448"/>
    </source>
</evidence>
<gene>
    <name evidence="14" type="ORF">SAMN05444280_10318</name>
</gene>